<reference evidence="1 2" key="1">
    <citation type="journal article" date="2011" name="J. Bacteriol.">
        <title>Draft genome sequence of the anoxygenic filamentous phototrophic bacterium Oscillochloris trichoides subsp. DG-6.</title>
        <authorList>
            <person name="Kuznetsov B.B."/>
            <person name="Ivanovsky R.N."/>
            <person name="Keppen O.I."/>
            <person name="Sukhacheva M.V."/>
            <person name="Bumazhkin B.K."/>
            <person name="Patutina E.O."/>
            <person name="Beletsky A.V."/>
            <person name="Mardanov A.V."/>
            <person name="Baslerov R.V."/>
            <person name="Panteleeva A.N."/>
            <person name="Kolganova T.V."/>
            <person name="Ravin N.V."/>
            <person name="Skryabin K.G."/>
        </authorList>
    </citation>
    <scope>NUCLEOTIDE SEQUENCE [LARGE SCALE GENOMIC DNA]</scope>
    <source>
        <strain evidence="1 2">DG-6</strain>
    </source>
</reference>
<comment type="caution">
    <text evidence="1">The sequence shown here is derived from an EMBL/GenBank/DDBJ whole genome shotgun (WGS) entry which is preliminary data.</text>
</comment>
<name>E1IBM8_9CHLR</name>
<dbReference type="AlphaFoldDB" id="E1IBM8"/>
<dbReference type="SUPFAM" id="SSF53474">
    <property type="entry name" value="alpha/beta-Hydrolases"/>
    <property type="match status" value="1"/>
</dbReference>
<sequence length="343" mass="38367">MPHAHPHPPTKPDYLPVYTSQHYAIQEYGDCADASFIRAYIPFNPYRDDNGRVKLIIYLHGFCLGASEIYQSHLLHLVQQGYYVFFPSYQRGFCRYGDTLPATMQDLIKALFNPFPISPHGWFNNAMRSVLHAYEQTRLADAHVDTYLFGHSLGGLFALSWPALAGEKVPEALLPRQIITANPIPDSESLIPTPIRIFGQMTGAYADRVDIAHTGRALDVPVGILHGNGDILVPVKAWERPFEMIASAHKRFYCAQNDPHGKPGLVADHIQAGIDTTFIPDVMAMMSVGGIASENNLNWRYIWHALDQVVRHNTRADQLSFAMGEWSDGVPVKSVRSGTPREC</sequence>
<gene>
    <name evidence="1" type="ORF">OSCT_0729</name>
</gene>
<organism evidence="1 2">
    <name type="scientific">Oscillochloris trichoides DG-6</name>
    <dbReference type="NCBI Taxonomy" id="765420"/>
    <lineage>
        <taxon>Bacteria</taxon>
        <taxon>Bacillati</taxon>
        <taxon>Chloroflexota</taxon>
        <taxon>Chloroflexia</taxon>
        <taxon>Chloroflexales</taxon>
        <taxon>Chloroflexineae</taxon>
        <taxon>Oscillochloridaceae</taxon>
        <taxon>Oscillochloris</taxon>
    </lineage>
</organism>
<evidence type="ECO:0000313" key="2">
    <source>
        <dbReference type="Proteomes" id="UP000054010"/>
    </source>
</evidence>
<evidence type="ECO:0000313" key="1">
    <source>
        <dbReference type="EMBL" id="EFO81447.1"/>
    </source>
</evidence>
<dbReference type="HOGENOM" id="CLU_064944_0_0_0"/>
<dbReference type="STRING" id="765420.OSCT_0729"/>
<protein>
    <recommendedName>
        <fullName evidence="3">AB hydrolase-1 domain-containing protein</fullName>
    </recommendedName>
</protein>
<dbReference type="EMBL" id="ADVR01000012">
    <property type="protein sequence ID" value="EFO81447.1"/>
    <property type="molecule type" value="Genomic_DNA"/>
</dbReference>
<dbReference type="Gene3D" id="3.40.50.1820">
    <property type="entry name" value="alpha/beta hydrolase"/>
    <property type="match status" value="1"/>
</dbReference>
<dbReference type="Proteomes" id="UP000054010">
    <property type="component" value="Unassembled WGS sequence"/>
</dbReference>
<dbReference type="InterPro" id="IPR029058">
    <property type="entry name" value="AB_hydrolase_fold"/>
</dbReference>
<evidence type="ECO:0008006" key="3">
    <source>
        <dbReference type="Google" id="ProtNLM"/>
    </source>
</evidence>
<keyword evidence="2" id="KW-1185">Reference proteome</keyword>
<dbReference type="eggNOG" id="COG1506">
    <property type="taxonomic scope" value="Bacteria"/>
</dbReference>
<proteinExistence type="predicted"/>
<accession>E1IBM8</accession>